<accession>A0A9E5JQ10</accession>
<dbReference type="Proteomes" id="UP000787472">
    <property type="component" value="Unassembled WGS sequence"/>
</dbReference>
<reference evidence="3" key="1">
    <citation type="submission" date="2020-03" db="EMBL/GenBank/DDBJ databases">
        <authorList>
            <person name="Guo F."/>
        </authorList>
    </citation>
    <scope>NUCLEOTIDE SEQUENCE</scope>
    <source>
        <strain evidence="3">JCM 30134</strain>
    </source>
</reference>
<evidence type="ECO:0000256" key="1">
    <source>
        <dbReference type="ARBA" id="ARBA00006484"/>
    </source>
</evidence>
<dbReference type="InterPro" id="IPR020904">
    <property type="entry name" value="Sc_DH/Rdtase_CS"/>
</dbReference>
<dbReference type="SUPFAM" id="SSF51735">
    <property type="entry name" value="NAD(P)-binding Rossmann-fold domains"/>
    <property type="match status" value="1"/>
</dbReference>
<dbReference type="GO" id="GO:0016020">
    <property type="term" value="C:membrane"/>
    <property type="evidence" value="ECO:0007669"/>
    <property type="project" value="TreeGrafter"/>
</dbReference>
<organism evidence="3 4">
    <name type="scientific">Pseudomaricurvus hydrocarbonicus</name>
    <dbReference type="NCBI Taxonomy" id="1470433"/>
    <lineage>
        <taxon>Bacteria</taxon>
        <taxon>Pseudomonadati</taxon>
        <taxon>Pseudomonadota</taxon>
        <taxon>Gammaproteobacteria</taxon>
        <taxon>Cellvibrionales</taxon>
        <taxon>Cellvibrionaceae</taxon>
        <taxon>Pseudomaricurvus</taxon>
    </lineage>
</organism>
<evidence type="ECO:0000256" key="2">
    <source>
        <dbReference type="ARBA" id="ARBA00023002"/>
    </source>
</evidence>
<gene>
    <name evidence="3" type="ORF">G8770_02920</name>
</gene>
<dbReference type="PRINTS" id="PR00081">
    <property type="entry name" value="GDHRDH"/>
</dbReference>
<sequence length="254" mass="27546">MALPHGEIIWITGASSGIGLELAKKLAALGNQVLVTARNAQVLEALAAESDQIIAVPADLAQPDCIDSLQHQLRQHVSYLDRIILNAGTCEYLDINAPDWLMMERVMEVNFYGAVRSLAAALPLLESNADAARHVVAVGSQASRVIFPRAEAYGASKAALTYFMEALAVDLAAQNIKVTVVQPGFVETPLTSKNDFPMPFLVPVNEAVDHIVKRLASKPAFIRFPLAMNWVLGVGSLLPGLWRRWVAPQLTRST</sequence>
<dbReference type="AlphaFoldDB" id="A0A9E5JQ10"/>
<dbReference type="PANTHER" id="PTHR44196:SF1">
    <property type="entry name" value="DEHYDROGENASE_REDUCTASE SDR FAMILY MEMBER 7B"/>
    <property type="match status" value="1"/>
</dbReference>
<comment type="caution">
    <text evidence="3">The sequence shown here is derived from an EMBL/GenBank/DDBJ whole genome shotgun (WGS) entry which is preliminary data.</text>
</comment>
<dbReference type="GO" id="GO:0016491">
    <property type="term" value="F:oxidoreductase activity"/>
    <property type="evidence" value="ECO:0007669"/>
    <property type="project" value="UniProtKB-KW"/>
</dbReference>
<dbReference type="Pfam" id="PF00106">
    <property type="entry name" value="adh_short"/>
    <property type="match status" value="1"/>
</dbReference>
<dbReference type="PROSITE" id="PS00061">
    <property type="entry name" value="ADH_SHORT"/>
    <property type="match status" value="1"/>
</dbReference>
<evidence type="ECO:0000313" key="4">
    <source>
        <dbReference type="Proteomes" id="UP000787472"/>
    </source>
</evidence>
<dbReference type="RefSeq" id="WP_167181598.1">
    <property type="nucleotide sequence ID" value="NZ_JAAONZ010000002.1"/>
</dbReference>
<keyword evidence="4" id="KW-1185">Reference proteome</keyword>
<dbReference type="Gene3D" id="3.40.50.720">
    <property type="entry name" value="NAD(P)-binding Rossmann-like Domain"/>
    <property type="match status" value="1"/>
</dbReference>
<dbReference type="PANTHER" id="PTHR44196">
    <property type="entry name" value="DEHYDROGENASE/REDUCTASE SDR FAMILY MEMBER 7B"/>
    <property type="match status" value="1"/>
</dbReference>
<proteinExistence type="inferred from homology"/>
<comment type="similarity">
    <text evidence="1">Belongs to the short-chain dehydrogenases/reductases (SDR) family.</text>
</comment>
<evidence type="ECO:0000313" key="3">
    <source>
        <dbReference type="EMBL" id="NHO64497.1"/>
    </source>
</evidence>
<protein>
    <submittedName>
        <fullName evidence="3">SDR family NAD(P)-dependent oxidoreductase</fullName>
    </submittedName>
</protein>
<keyword evidence="2" id="KW-0560">Oxidoreductase</keyword>
<dbReference type="InterPro" id="IPR036291">
    <property type="entry name" value="NAD(P)-bd_dom_sf"/>
</dbReference>
<dbReference type="EMBL" id="JAAONZ010000002">
    <property type="protein sequence ID" value="NHO64497.1"/>
    <property type="molecule type" value="Genomic_DNA"/>
</dbReference>
<name>A0A9E5JQ10_9GAMM</name>
<dbReference type="InterPro" id="IPR002347">
    <property type="entry name" value="SDR_fam"/>
</dbReference>